<dbReference type="InterPro" id="IPR014922">
    <property type="entry name" value="YdhG-like"/>
</dbReference>
<accession>A0A3A4K707</accession>
<dbReference type="Proteomes" id="UP000266677">
    <property type="component" value="Unassembled WGS sequence"/>
</dbReference>
<protein>
    <submittedName>
        <fullName evidence="2">DUF1801 domain-containing protein</fullName>
    </submittedName>
</protein>
<dbReference type="RefSeq" id="WP_120041353.1">
    <property type="nucleotide sequence ID" value="NZ_QZFU01000019.1"/>
</dbReference>
<keyword evidence="3" id="KW-1185">Reference proteome</keyword>
<organism evidence="2 3">
    <name type="scientific">Nocardia panacis</name>
    <dbReference type="NCBI Taxonomy" id="2340916"/>
    <lineage>
        <taxon>Bacteria</taxon>
        <taxon>Bacillati</taxon>
        <taxon>Actinomycetota</taxon>
        <taxon>Actinomycetes</taxon>
        <taxon>Mycobacteriales</taxon>
        <taxon>Nocardiaceae</taxon>
        <taxon>Nocardia</taxon>
    </lineage>
</organism>
<evidence type="ECO:0000313" key="3">
    <source>
        <dbReference type="Proteomes" id="UP000266677"/>
    </source>
</evidence>
<reference evidence="2 3" key="1">
    <citation type="submission" date="2018-09" db="EMBL/GenBank/DDBJ databases">
        <title>YIM PH21274 draft genome.</title>
        <authorList>
            <person name="Miao C."/>
        </authorList>
    </citation>
    <scope>NUCLEOTIDE SEQUENCE [LARGE SCALE GENOMIC DNA]</scope>
    <source>
        <strain evidence="2 3">YIM PH 21724</strain>
    </source>
</reference>
<evidence type="ECO:0000259" key="1">
    <source>
        <dbReference type="Pfam" id="PF08818"/>
    </source>
</evidence>
<evidence type="ECO:0000313" key="2">
    <source>
        <dbReference type="EMBL" id="RJO74744.1"/>
    </source>
</evidence>
<dbReference type="EMBL" id="QZFU01000019">
    <property type="protein sequence ID" value="RJO74744.1"/>
    <property type="molecule type" value="Genomic_DNA"/>
</dbReference>
<gene>
    <name evidence="2" type="ORF">D5S18_14890</name>
</gene>
<dbReference type="AlphaFoldDB" id="A0A3A4K707"/>
<proteinExistence type="predicted"/>
<comment type="caution">
    <text evidence="2">The sequence shown here is derived from an EMBL/GenBank/DDBJ whole genome shotgun (WGS) entry which is preliminary data.</text>
</comment>
<dbReference type="OrthoDB" id="3236524at2"/>
<dbReference type="Gene3D" id="3.90.1150.200">
    <property type="match status" value="1"/>
</dbReference>
<name>A0A3A4K707_9NOCA</name>
<feature type="domain" description="YdhG-like" evidence="1">
    <location>
        <begin position="18"/>
        <end position="110"/>
    </location>
</feature>
<dbReference type="Pfam" id="PF08818">
    <property type="entry name" value="DUF1801"/>
    <property type="match status" value="1"/>
</dbReference>
<sequence length="120" mass="13227">MVANDVDSYLAEVPEPGRKTLNQLRSDIRALLPEAQECISYQMPAFRIDGEVVAGFAAFTHHLAYLPHSGSVLPALAADLAGYEMTKSSLHFPPDQPLPQPLVRKLIETRLRESGKDLTD</sequence>
<dbReference type="SUPFAM" id="SSF159888">
    <property type="entry name" value="YdhG-like"/>
    <property type="match status" value="1"/>
</dbReference>